<dbReference type="PANTHER" id="PTHR18896">
    <property type="entry name" value="PHOSPHOLIPASE D"/>
    <property type="match status" value="1"/>
</dbReference>
<dbReference type="EnsemblPlants" id="OPUNC10G14770.2">
    <property type="protein sequence ID" value="OPUNC10G14770.2"/>
    <property type="gene ID" value="OPUNC10G14770"/>
</dbReference>
<feature type="domain" description="PLD phosphodiesterase" evidence="14">
    <location>
        <begin position="873"/>
        <end position="900"/>
    </location>
</feature>
<keyword evidence="16" id="KW-1185">Reference proteome</keyword>
<dbReference type="InterPro" id="IPR001736">
    <property type="entry name" value="PLipase_D/transphosphatidylase"/>
</dbReference>
<evidence type="ECO:0000256" key="11">
    <source>
        <dbReference type="ARBA" id="ARBA00056354"/>
    </source>
</evidence>
<evidence type="ECO:0000256" key="2">
    <source>
        <dbReference type="ARBA" id="ARBA00001913"/>
    </source>
</evidence>
<keyword evidence="10" id="KW-0443">Lipid metabolism</keyword>
<dbReference type="Gene3D" id="2.60.40.150">
    <property type="entry name" value="C2 domain"/>
    <property type="match status" value="1"/>
</dbReference>
<dbReference type="CDD" id="cd04015">
    <property type="entry name" value="C2_plant_PLD"/>
    <property type="match status" value="1"/>
</dbReference>
<dbReference type="eggNOG" id="KOG1329">
    <property type="taxonomic scope" value="Eukaryota"/>
</dbReference>
<keyword evidence="7" id="KW-0378">Hydrolase</keyword>
<keyword evidence="5" id="KW-0479">Metal-binding</keyword>
<evidence type="ECO:0000259" key="13">
    <source>
        <dbReference type="PROSITE" id="PS50004"/>
    </source>
</evidence>
<feature type="compositionally biased region" description="Pro residues" evidence="12">
    <location>
        <begin position="29"/>
        <end position="39"/>
    </location>
</feature>
<dbReference type="SMART" id="SM00239">
    <property type="entry name" value="C2"/>
    <property type="match status" value="1"/>
</dbReference>
<keyword evidence="9" id="KW-0442">Lipid degradation</keyword>
<dbReference type="SUPFAM" id="SSF56024">
    <property type="entry name" value="Phospholipase D/nuclease"/>
    <property type="match status" value="2"/>
</dbReference>
<organism evidence="15">
    <name type="scientific">Oryza punctata</name>
    <name type="common">Red rice</name>
    <dbReference type="NCBI Taxonomy" id="4537"/>
    <lineage>
        <taxon>Eukaryota</taxon>
        <taxon>Viridiplantae</taxon>
        <taxon>Streptophyta</taxon>
        <taxon>Embryophyta</taxon>
        <taxon>Tracheophyta</taxon>
        <taxon>Spermatophyta</taxon>
        <taxon>Magnoliopsida</taxon>
        <taxon>Liliopsida</taxon>
        <taxon>Poales</taxon>
        <taxon>Poaceae</taxon>
        <taxon>BOP clade</taxon>
        <taxon>Oryzoideae</taxon>
        <taxon>Oryzeae</taxon>
        <taxon>Oryzinae</taxon>
        <taxon>Oryza</taxon>
    </lineage>
</organism>
<evidence type="ECO:0000256" key="8">
    <source>
        <dbReference type="ARBA" id="ARBA00022837"/>
    </source>
</evidence>
<protein>
    <recommendedName>
        <fullName evidence="4">phospholipase D</fullName>
        <ecNumber evidence="4">3.1.4.4</ecNumber>
    </recommendedName>
</protein>
<evidence type="ECO:0000256" key="9">
    <source>
        <dbReference type="ARBA" id="ARBA00022963"/>
    </source>
</evidence>
<dbReference type="PROSITE" id="PS50035">
    <property type="entry name" value="PLD"/>
    <property type="match status" value="2"/>
</dbReference>
<dbReference type="PANTHER" id="PTHR18896:SF65">
    <property type="entry name" value="PHOSPHOLIPASE D BETA 1"/>
    <property type="match status" value="1"/>
</dbReference>
<keyword evidence="8" id="KW-0106">Calcium</keyword>
<dbReference type="InterPro" id="IPR000008">
    <property type="entry name" value="C2_dom"/>
</dbReference>
<evidence type="ECO:0000256" key="4">
    <source>
        <dbReference type="ARBA" id="ARBA00012027"/>
    </source>
</evidence>
<comment type="catalytic activity">
    <reaction evidence="1">
        <text>a 1,2-diacyl-sn-glycero-3-phosphocholine + H2O = a 1,2-diacyl-sn-glycero-3-phosphate + choline + H(+)</text>
        <dbReference type="Rhea" id="RHEA:14445"/>
        <dbReference type="ChEBI" id="CHEBI:15354"/>
        <dbReference type="ChEBI" id="CHEBI:15377"/>
        <dbReference type="ChEBI" id="CHEBI:15378"/>
        <dbReference type="ChEBI" id="CHEBI:57643"/>
        <dbReference type="ChEBI" id="CHEBI:58608"/>
        <dbReference type="EC" id="3.1.4.4"/>
    </reaction>
</comment>
<dbReference type="OMA" id="SDRHDYP"/>
<evidence type="ECO:0000256" key="6">
    <source>
        <dbReference type="ARBA" id="ARBA00022737"/>
    </source>
</evidence>
<evidence type="ECO:0000313" key="15">
    <source>
        <dbReference type="EnsemblPlants" id="OPUNC10G14770.2"/>
    </source>
</evidence>
<accession>A0A0E0M9Y9</accession>
<evidence type="ECO:0000256" key="10">
    <source>
        <dbReference type="ARBA" id="ARBA00023098"/>
    </source>
</evidence>
<evidence type="ECO:0000313" key="16">
    <source>
        <dbReference type="Proteomes" id="UP000026962"/>
    </source>
</evidence>
<feature type="domain" description="PLD phosphodiesterase" evidence="14">
    <location>
        <begin position="544"/>
        <end position="579"/>
    </location>
</feature>
<evidence type="ECO:0000259" key="14">
    <source>
        <dbReference type="PROSITE" id="PS50035"/>
    </source>
</evidence>
<feature type="compositionally biased region" description="Low complexity" evidence="12">
    <location>
        <begin position="98"/>
        <end position="108"/>
    </location>
</feature>
<feature type="region of interest" description="Disordered" evidence="12">
    <location>
        <begin position="1019"/>
        <end position="1039"/>
    </location>
</feature>
<evidence type="ECO:0000256" key="3">
    <source>
        <dbReference type="ARBA" id="ARBA00010683"/>
    </source>
</evidence>
<dbReference type="SMART" id="SM00155">
    <property type="entry name" value="PLDc"/>
    <property type="match status" value="2"/>
</dbReference>
<dbReference type="FunFam" id="3.30.870.10:FF:000025">
    <property type="entry name" value="Phospholipase D delta"/>
    <property type="match status" value="1"/>
</dbReference>
<dbReference type="Gene3D" id="3.30.870.10">
    <property type="entry name" value="Endonuclease Chain A"/>
    <property type="match status" value="2"/>
</dbReference>
<proteinExistence type="inferred from homology"/>
<dbReference type="AlphaFoldDB" id="A0A0E0M9Y9"/>
<sequence length="1056" mass="117576">MEGGNHGGGGYPYPPQQYPYPYGQYQYQYPPPQQPPPPSAYLAPSHSFHGYSSAPPQTQPQPPYAHHSAPLQPYPPPTQHHAYPPTQPHPSSAYGYDPYHAPAAAYPSYPSPSPSPSPSISPSSSFHHHPESPSPSAPSYPIADVLANMHVSDRHDYPPPPSSSPAVPAASSPSVLPPSASFSGGGSSHGGGGMQMVPYGSPAGGSQHGSLRPSLKVVLLHGTLDIWVYDARNLPNKDLFSKRVGDLLGPRLIGAVGSKMSSANMTSDPYVTIQVSYATVARTYVVPNNENPVWTQNFLVPVGHDAAEVQFVVKDNDVFGAQLIGTVSIPAEKLLYGDRIEGIYDVLESNGKPCAHGAMLQLSIQYIPVAQLTMYHHGVIAGPDSLGVPNTYFPLRRGNRVTLYQDAHVPDGCLPDFWLEHGVRYQHGQCWRDIYDAICQARRLIYIVGWSVFHTIHLIREGVEKTPSLGDLLKMKSQEGVRVLLLVWDDPTSRSILGIKTDGFMGTRDEETRRFFKHSSVQVLLCPRSAGKRHSWVKQQETGTIFTHHQKTVIVDADAGNHKRKIIAFVGGLDLCGGRYDTPSHPLFRTLQTVHKEDYYNPNFATVDARGPREPWHDLHSKIDGPAAYDVLQNFQERWLKASKRHGIKKLGKSYDDALLSIERIPDFISINDAIYFSDNDPETWHVQVFRSIDSNSAKGFPKDPRDATRKNLVCGKNVLIDMSIHTAYVNAIRGAQHFIYIENQYFIGSSFNWDSNKDIGANNLIPIEIALKIANKIKAKERFSAYIVIPMWPEGNPTGAPTQRILYWQHKTMQMMYETIYRALKEEGLDDLYEPQDYLNFFCLGNREVADSPSTSNATSTPQEQARKHRRFMVYVHSKGMIVDDEYVIIGSANINQRSMEGIRDTEIAMGAYQPQYTWSNKVSAPRGQIYGYRMSLWAEHIGVVEEGFNYPETMECMRRVRQIGEQNWERFVDNEVTEMRGHLMKYPVSVDRKGKVKPLPGCTSFPDMGDPMQRYAPCSESAARQSETSTTTAASTGAAELARPSLAIFAGQIQ</sequence>
<comment type="function">
    <text evidence="11">Hydrolyzes glycerol-phospholipids at the terminal phosphodiesteric bond. Plays an important role in various cellular processes.</text>
</comment>
<feature type="domain" description="C2" evidence="13">
    <location>
        <begin position="207"/>
        <end position="344"/>
    </location>
</feature>
<comment type="cofactor">
    <cofactor evidence="2">
        <name>Ca(2+)</name>
        <dbReference type="ChEBI" id="CHEBI:29108"/>
    </cofactor>
</comment>
<evidence type="ECO:0000256" key="1">
    <source>
        <dbReference type="ARBA" id="ARBA00000798"/>
    </source>
</evidence>
<name>A0A0E0M9Y9_ORYPU</name>
<comment type="similarity">
    <text evidence="3">Belongs to the phospholipase D family. C2-PLD subfamily.</text>
</comment>
<dbReference type="Proteomes" id="UP000026962">
    <property type="component" value="Chromosome 10"/>
</dbReference>
<dbReference type="GO" id="GO:0009395">
    <property type="term" value="P:phospholipid catabolic process"/>
    <property type="evidence" value="ECO:0007669"/>
    <property type="project" value="TreeGrafter"/>
</dbReference>
<feature type="compositionally biased region" description="Low complexity" evidence="12">
    <location>
        <begin position="1021"/>
        <end position="1039"/>
    </location>
</feature>
<dbReference type="Pfam" id="PF12357">
    <property type="entry name" value="PLD_C"/>
    <property type="match status" value="1"/>
</dbReference>
<feature type="region of interest" description="Disordered" evidence="12">
    <location>
        <begin position="1"/>
        <end position="210"/>
    </location>
</feature>
<dbReference type="STRING" id="4537.A0A0E0M9Y9"/>
<dbReference type="GO" id="GO:0004630">
    <property type="term" value="F:phospholipase D activity"/>
    <property type="evidence" value="ECO:0007669"/>
    <property type="project" value="UniProtKB-EC"/>
</dbReference>
<dbReference type="InterPro" id="IPR015679">
    <property type="entry name" value="PLipase_D_fam"/>
</dbReference>
<feature type="compositionally biased region" description="Gly residues" evidence="12">
    <location>
        <begin position="183"/>
        <end position="194"/>
    </location>
</feature>
<feature type="compositionally biased region" description="Low complexity" evidence="12">
    <location>
        <begin position="19"/>
        <end position="28"/>
    </location>
</feature>
<dbReference type="Pfam" id="PF00168">
    <property type="entry name" value="C2"/>
    <property type="match status" value="1"/>
</dbReference>
<dbReference type="InterPro" id="IPR035892">
    <property type="entry name" value="C2_domain_sf"/>
</dbReference>
<feature type="compositionally biased region" description="Gly residues" evidence="12">
    <location>
        <begin position="1"/>
        <end position="11"/>
    </location>
</feature>
<feature type="compositionally biased region" description="Pro residues" evidence="12">
    <location>
        <begin position="109"/>
        <end position="119"/>
    </location>
</feature>
<dbReference type="PROSITE" id="PS50004">
    <property type="entry name" value="C2"/>
    <property type="match status" value="1"/>
</dbReference>
<dbReference type="FunFam" id="3.30.870.10:FF:000027">
    <property type="entry name" value="Phospholipase D"/>
    <property type="match status" value="1"/>
</dbReference>
<dbReference type="Gramene" id="OPUNC10G14770.2">
    <property type="protein sequence ID" value="OPUNC10G14770.2"/>
    <property type="gene ID" value="OPUNC10G14770"/>
</dbReference>
<dbReference type="EC" id="3.1.4.4" evidence="4"/>
<dbReference type="GO" id="GO:0005886">
    <property type="term" value="C:plasma membrane"/>
    <property type="evidence" value="ECO:0007669"/>
    <property type="project" value="TreeGrafter"/>
</dbReference>
<dbReference type="GO" id="GO:0046872">
    <property type="term" value="F:metal ion binding"/>
    <property type="evidence" value="ECO:0007669"/>
    <property type="project" value="UniProtKB-KW"/>
</dbReference>
<reference evidence="15" key="2">
    <citation type="submission" date="2018-05" db="EMBL/GenBank/DDBJ databases">
        <title>OpunRS2 (Oryza punctata Reference Sequence Version 2).</title>
        <authorList>
            <person name="Zhang J."/>
            <person name="Kudrna D."/>
            <person name="Lee S."/>
            <person name="Talag J."/>
            <person name="Welchert J."/>
            <person name="Wing R.A."/>
        </authorList>
    </citation>
    <scope>NUCLEOTIDE SEQUENCE [LARGE SCALE GENOMIC DNA]</scope>
</reference>
<evidence type="ECO:0000256" key="7">
    <source>
        <dbReference type="ARBA" id="ARBA00022801"/>
    </source>
</evidence>
<dbReference type="InterPro" id="IPR024632">
    <property type="entry name" value="PLipase_D_C"/>
</dbReference>
<dbReference type="SUPFAM" id="SSF49562">
    <property type="entry name" value="C2 domain (Calcium/lipid-binding domain, CaLB)"/>
    <property type="match status" value="1"/>
</dbReference>
<keyword evidence="6" id="KW-0677">Repeat</keyword>
<dbReference type="Pfam" id="PF00614">
    <property type="entry name" value="PLDc"/>
    <property type="match status" value="2"/>
</dbReference>
<reference evidence="15" key="1">
    <citation type="submission" date="2015-04" db="UniProtKB">
        <authorList>
            <consortium name="EnsemblPlants"/>
        </authorList>
    </citation>
    <scope>IDENTIFICATION</scope>
</reference>
<feature type="compositionally biased region" description="Low complexity" evidence="12">
    <location>
        <begin position="164"/>
        <end position="182"/>
    </location>
</feature>
<evidence type="ECO:0000256" key="5">
    <source>
        <dbReference type="ARBA" id="ARBA00022723"/>
    </source>
</evidence>
<evidence type="ECO:0000256" key="12">
    <source>
        <dbReference type="SAM" id="MobiDB-lite"/>
    </source>
</evidence>